<evidence type="ECO:0000259" key="6">
    <source>
        <dbReference type="SMART" id="SM00993"/>
    </source>
</evidence>
<dbReference type="EMBL" id="CP120629">
    <property type="protein sequence ID" value="WEW59193.1"/>
    <property type="molecule type" value="Genomic_DNA"/>
</dbReference>
<feature type="compositionally biased region" description="Polar residues" evidence="5">
    <location>
        <begin position="57"/>
        <end position="68"/>
    </location>
</feature>
<evidence type="ECO:0000256" key="5">
    <source>
        <dbReference type="SAM" id="MobiDB-lite"/>
    </source>
</evidence>
<sequence length="200" mass="21731">MPPNAPSDDSHQKLLDQLDITRIPRPFRNSHWKPSIRRNKNVKQILSESSRKEASAIGTQDNSGTSTPRLAVGGMEPIDETLAPTSVAPGGTPSGPIPKPTTNIAQAAQSLSTLVLEKNFNRSLYAMGPAVTYTNIESAPSLHAAQQKHYCDITGLPAPYKDPKTRLRYHNKEVFGVVRSLGQGVAESYLEARGAHVVLR</sequence>
<dbReference type="InterPro" id="IPR013272">
    <property type="entry name" value="Vps72/YL1_C"/>
</dbReference>
<proteinExistence type="predicted"/>
<protein>
    <recommendedName>
        <fullName evidence="6">Vps72/YL1 C-terminal domain-containing protein</fullName>
    </recommendedName>
</protein>
<keyword evidence="8" id="KW-1185">Reference proteome</keyword>
<dbReference type="Proteomes" id="UP001219355">
    <property type="component" value="Chromosome 3"/>
</dbReference>
<keyword evidence="3" id="KW-0804">Transcription</keyword>
<dbReference type="GO" id="GO:0031011">
    <property type="term" value="C:Ino80 complex"/>
    <property type="evidence" value="ECO:0007669"/>
    <property type="project" value="InterPro"/>
</dbReference>
<reference evidence="7" key="1">
    <citation type="submission" date="2023-03" db="EMBL/GenBank/DDBJ databases">
        <title>Emydomyces testavorans Genome Sequence.</title>
        <authorList>
            <person name="Hoyer L."/>
        </authorList>
    </citation>
    <scope>NUCLEOTIDE SEQUENCE</scope>
    <source>
        <strain evidence="7">16-2883</strain>
    </source>
</reference>
<dbReference type="GO" id="GO:0006338">
    <property type="term" value="P:chromatin remodeling"/>
    <property type="evidence" value="ECO:0007669"/>
    <property type="project" value="InterPro"/>
</dbReference>
<accession>A0AAF0DIY1</accession>
<feature type="domain" description="Vps72/YL1 C-terminal" evidence="6">
    <location>
        <begin position="149"/>
        <end position="178"/>
    </location>
</feature>
<comment type="subcellular location">
    <subcellularLocation>
        <location evidence="1">Nucleus</location>
    </subcellularLocation>
</comment>
<organism evidence="7 8">
    <name type="scientific">Emydomyces testavorans</name>
    <dbReference type="NCBI Taxonomy" id="2070801"/>
    <lineage>
        <taxon>Eukaryota</taxon>
        <taxon>Fungi</taxon>
        <taxon>Dikarya</taxon>
        <taxon>Ascomycota</taxon>
        <taxon>Pezizomycotina</taxon>
        <taxon>Eurotiomycetes</taxon>
        <taxon>Eurotiomycetidae</taxon>
        <taxon>Onygenales</taxon>
        <taxon>Nannizziopsiaceae</taxon>
        <taxon>Emydomyces</taxon>
    </lineage>
</organism>
<keyword evidence="4" id="KW-0539">Nucleus</keyword>
<gene>
    <name evidence="7" type="ORF">PRK78_004662</name>
</gene>
<dbReference type="InterPro" id="IPR029525">
    <property type="entry name" value="INO80C/Ies6"/>
</dbReference>
<dbReference type="PANTHER" id="PTHR31200">
    <property type="entry name" value="INO80 COMPLEX SUBUNIT C"/>
    <property type="match status" value="1"/>
</dbReference>
<evidence type="ECO:0000256" key="2">
    <source>
        <dbReference type="ARBA" id="ARBA00023015"/>
    </source>
</evidence>
<evidence type="ECO:0000313" key="7">
    <source>
        <dbReference type="EMBL" id="WEW59193.1"/>
    </source>
</evidence>
<dbReference type="AlphaFoldDB" id="A0AAF0DIY1"/>
<evidence type="ECO:0000256" key="1">
    <source>
        <dbReference type="ARBA" id="ARBA00004123"/>
    </source>
</evidence>
<dbReference type="PANTHER" id="PTHR31200:SF1">
    <property type="entry name" value="INO80 COMPLEX SUBUNIT C"/>
    <property type="match status" value="1"/>
</dbReference>
<dbReference type="SMART" id="SM00993">
    <property type="entry name" value="YL1_C"/>
    <property type="match status" value="1"/>
</dbReference>
<feature type="region of interest" description="Disordered" evidence="5">
    <location>
        <begin position="1"/>
        <end position="102"/>
    </location>
</feature>
<evidence type="ECO:0000313" key="8">
    <source>
        <dbReference type="Proteomes" id="UP001219355"/>
    </source>
</evidence>
<name>A0AAF0DIY1_9EURO</name>
<keyword evidence="2" id="KW-0805">Transcription regulation</keyword>
<evidence type="ECO:0000256" key="3">
    <source>
        <dbReference type="ARBA" id="ARBA00023163"/>
    </source>
</evidence>
<dbReference type="Pfam" id="PF08265">
    <property type="entry name" value="YL1_C"/>
    <property type="match status" value="1"/>
</dbReference>
<feature type="compositionally biased region" description="Basic residues" evidence="5">
    <location>
        <begin position="28"/>
        <end position="41"/>
    </location>
</feature>
<evidence type="ECO:0000256" key="4">
    <source>
        <dbReference type="ARBA" id="ARBA00023242"/>
    </source>
</evidence>